<name>A0A8H6DZE4_COCSA</name>
<comment type="caution">
    <text evidence="3">The sequence shown here is derived from an EMBL/GenBank/DDBJ whole genome shotgun (WGS) entry which is preliminary data.</text>
</comment>
<keyword evidence="1" id="KW-0812">Transmembrane</keyword>
<dbReference type="EMBL" id="WNKQ01000004">
    <property type="protein sequence ID" value="KAF5852255.1"/>
    <property type="molecule type" value="Genomic_DNA"/>
</dbReference>
<proteinExistence type="predicted"/>
<dbReference type="Proteomes" id="UP000624244">
    <property type="component" value="Unassembled WGS sequence"/>
</dbReference>
<evidence type="ECO:0000256" key="2">
    <source>
        <dbReference type="SAM" id="SignalP"/>
    </source>
</evidence>
<organism evidence="3 4">
    <name type="scientific">Cochliobolus sativus</name>
    <name type="common">Common root rot and spot blotch fungus</name>
    <name type="synonym">Bipolaris sorokiniana</name>
    <dbReference type="NCBI Taxonomy" id="45130"/>
    <lineage>
        <taxon>Eukaryota</taxon>
        <taxon>Fungi</taxon>
        <taxon>Dikarya</taxon>
        <taxon>Ascomycota</taxon>
        <taxon>Pezizomycotina</taxon>
        <taxon>Dothideomycetes</taxon>
        <taxon>Pleosporomycetidae</taxon>
        <taxon>Pleosporales</taxon>
        <taxon>Pleosporineae</taxon>
        <taxon>Pleosporaceae</taxon>
        <taxon>Bipolaris</taxon>
    </lineage>
</organism>
<feature type="transmembrane region" description="Helical" evidence="1">
    <location>
        <begin position="12"/>
        <end position="31"/>
    </location>
</feature>
<feature type="transmembrane region" description="Helical" evidence="1">
    <location>
        <begin position="114"/>
        <end position="139"/>
    </location>
</feature>
<evidence type="ECO:0000313" key="4">
    <source>
        <dbReference type="Proteomes" id="UP000624244"/>
    </source>
</evidence>
<keyword evidence="1" id="KW-0472">Membrane</keyword>
<accession>A0A8H6DZE4</accession>
<reference evidence="3" key="1">
    <citation type="submission" date="2019-11" db="EMBL/GenBank/DDBJ databases">
        <title>Bipolaris sorokiniana Genome sequencing.</title>
        <authorList>
            <person name="Wang H."/>
        </authorList>
    </citation>
    <scope>NUCLEOTIDE SEQUENCE</scope>
</reference>
<feature type="transmembrane region" description="Helical" evidence="1">
    <location>
        <begin position="510"/>
        <end position="530"/>
    </location>
</feature>
<sequence length="609" mass="66905">MYQNHWLATGHALLHLVPLSSAVAVLILNWSQYFVGPSFTLSTTLQFVAKLQELLMQASLAEIVLSIVRSQIMEGYLPLGALSASTQAMQISYLWSLDLLGAVTSRSFYGRRKALFVCLVPLLIILTALVGPSSAVLMIPRAGMSSAPYVVHWRSRSDEDAMFPSRLDNKQNLTFNLDRFSTTYAFTGESQAEYTSTQTYYNGNDTTVHLTSRALRYIMTEKEVSSGQGNFVVRSANATIPTLLSAQALYQIPMKKGGSTWIPGIDVKRSIKLPRVIVTAHCLNAYSTWQTTLDTPVAYSLDDGASIGTIPNLRNLIQHFLDYGGSRDTQVNAIPPLWVASPEPGSPSVVGSFIQNNCAGLGRYVISDLLLSKFNQSIPSSDLCLYIKTCTIAAVWEPSQHHLAADGGSWVVSTGSLSNMGHGLSKTTRPISADLDSITSLNTPLFSAKMFEDVQSDSTRLAVALATVFSEIPWKEQVQSALGGEQYTVIEIALTRLGYGYETSSISTRLSLIVVMAYCIFAVGYITYMLSSGHTSTAWNSATEIIVLALESKCSEHLYYVSAGINSIKTYQEPVGIRVNDRNQLELVFEHDQSNQLRKLRKIRLNKAY</sequence>
<feature type="signal peptide" evidence="2">
    <location>
        <begin position="1"/>
        <end position="22"/>
    </location>
</feature>
<keyword evidence="1" id="KW-1133">Transmembrane helix</keyword>
<feature type="chain" id="PRO_5034661230" evidence="2">
    <location>
        <begin position="23"/>
        <end position="609"/>
    </location>
</feature>
<evidence type="ECO:0000313" key="3">
    <source>
        <dbReference type="EMBL" id="KAF5852255.1"/>
    </source>
</evidence>
<gene>
    <name evidence="3" type="ORF">GGP41_001035</name>
</gene>
<protein>
    <submittedName>
        <fullName evidence="3">Uncharacterized protein</fullName>
    </submittedName>
</protein>
<keyword evidence="2" id="KW-0732">Signal</keyword>
<dbReference type="AlphaFoldDB" id="A0A8H6DZE4"/>
<evidence type="ECO:0000256" key="1">
    <source>
        <dbReference type="SAM" id="Phobius"/>
    </source>
</evidence>